<gene>
    <name evidence="2" type="ORF">IAB93_07650</name>
</gene>
<sequence>MIVYAVIATDSVAARGLVNGWCLPRSGRRDILSVAITAFIFIGVILRIIV</sequence>
<accession>A0A9D9I556</accession>
<dbReference type="Proteomes" id="UP000823597">
    <property type="component" value="Unassembled WGS sequence"/>
</dbReference>
<keyword evidence="1" id="KW-1133">Transmembrane helix</keyword>
<evidence type="ECO:0000256" key="1">
    <source>
        <dbReference type="SAM" id="Phobius"/>
    </source>
</evidence>
<organism evidence="2 3">
    <name type="scientific">Candidatus Merdivivens pullistercoris</name>
    <dbReference type="NCBI Taxonomy" id="2840873"/>
    <lineage>
        <taxon>Bacteria</taxon>
        <taxon>Pseudomonadati</taxon>
        <taxon>Bacteroidota</taxon>
        <taxon>Bacteroidia</taxon>
        <taxon>Bacteroidales</taxon>
        <taxon>Muribaculaceae</taxon>
        <taxon>Muribaculaceae incertae sedis</taxon>
        <taxon>Candidatus Merdivivens</taxon>
    </lineage>
</organism>
<evidence type="ECO:0000313" key="2">
    <source>
        <dbReference type="EMBL" id="MBO8465852.1"/>
    </source>
</evidence>
<reference evidence="2" key="2">
    <citation type="journal article" date="2021" name="PeerJ">
        <title>Extensive microbial diversity within the chicken gut microbiome revealed by metagenomics and culture.</title>
        <authorList>
            <person name="Gilroy R."/>
            <person name="Ravi A."/>
            <person name="Getino M."/>
            <person name="Pursley I."/>
            <person name="Horton D.L."/>
            <person name="Alikhan N.F."/>
            <person name="Baker D."/>
            <person name="Gharbi K."/>
            <person name="Hall N."/>
            <person name="Watson M."/>
            <person name="Adriaenssens E.M."/>
            <person name="Foster-Nyarko E."/>
            <person name="Jarju S."/>
            <person name="Secka A."/>
            <person name="Antonio M."/>
            <person name="Oren A."/>
            <person name="Chaudhuri R.R."/>
            <person name="La Ragione R."/>
            <person name="Hildebrand F."/>
            <person name="Pallen M.J."/>
        </authorList>
    </citation>
    <scope>NUCLEOTIDE SEQUENCE</scope>
    <source>
        <strain evidence="2">10037</strain>
    </source>
</reference>
<reference evidence="2" key="1">
    <citation type="submission" date="2020-10" db="EMBL/GenBank/DDBJ databases">
        <authorList>
            <person name="Gilroy R."/>
        </authorList>
    </citation>
    <scope>NUCLEOTIDE SEQUENCE</scope>
    <source>
        <strain evidence="2">10037</strain>
    </source>
</reference>
<evidence type="ECO:0000313" key="3">
    <source>
        <dbReference type="Proteomes" id="UP000823597"/>
    </source>
</evidence>
<proteinExistence type="predicted"/>
<keyword evidence="1" id="KW-0812">Transmembrane</keyword>
<keyword evidence="1" id="KW-0472">Membrane</keyword>
<protein>
    <submittedName>
        <fullName evidence="2">Uncharacterized protein</fullName>
    </submittedName>
</protein>
<name>A0A9D9I556_9BACT</name>
<dbReference type="AlphaFoldDB" id="A0A9D9I556"/>
<dbReference type="EMBL" id="JADIME010000079">
    <property type="protein sequence ID" value="MBO8465852.1"/>
    <property type="molecule type" value="Genomic_DNA"/>
</dbReference>
<feature type="transmembrane region" description="Helical" evidence="1">
    <location>
        <begin position="31"/>
        <end position="49"/>
    </location>
</feature>
<comment type="caution">
    <text evidence="2">The sequence shown here is derived from an EMBL/GenBank/DDBJ whole genome shotgun (WGS) entry which is preliminary data.</text>
</comment>